<dbReference type="Proteomes" id="UP000223071">
    <property type="component" value="Unassembled WGS sequence"/>
</dbReference>
<dbReference type="GO" id="GO:0006221">
    <property type="term" value="P:pyrimidine nucleotide biosynthetic process"/>
    <property type="evidence" value="ECO:0007669"/>
    <property type="project" value="InterPro"/>
</dbReference>
<evidence type="ECO:0000256" key="9">
    <source>
        <dbReference type="ARBA" id="ARBA00023014"/>
    </source>
</evidence>
<evidence type="ECO:0000256" key="10">
    <source>
        <dbReference type="ARBA" id="ARBA00034078"/>
    </source>
</evidence>
<comment type="cofactor">
    <cofactor evidence="11">
        <name>FAD</name>
        <dbReference type="ChEBI" id="CHEBI:57692"/>
    </cofactor>
    <text evidence="11">Binds 1 FAD per subunit.</text>
</comment>
<evidence type="ECO:0000256" key="3">
    <source>
        <dbReference type="ARBA" id="ARBA00022630"/>
    </source>
</evidence>
<comment type="caution">
    <text evidence="14">The sequence shown here is derived from an EMBL/GenBank/DDBJ whole genome shotgun (WGS) entry which is preliminary data.</text>
</comment>
<feature type="binding site" evidence="12">
    <location>
        <position position="241"/>
    </location>
    <ligand>
        <name>[2Fe-2S] cluster</name>
        <dbReference type="ChEBI" id="CHEBI:190135"/>
    </ligand>
</feature>
<dbReference type="SUPFAM" id="SSF63380">
    <property type="entry name" value="Riboflavin synthase domain-like"/>
    <property type="match status" value="1"/>
</dbReference>
<feature type="domain" description="FAD-binding FR-type" evidence="13">
    <location>
        <begin position="1"/>
        <end position="100"/>
    </location>
</feature>
<keyword evidence="4 12" id="KW-0001">2Fe-2S</keyword>
<evidence type="ECO:0000256" key="4">
    <source>
        <dbReference type="ARBA" id="ARBA00022714"/>
    </source>
</evidence>
<dbReference type="InterPro" id="IPR017927">
    <property type="entry name" value="FAD-bd_FR_type"/>
</dbReference>
<comment type="cofactor">
    <cofactor evidence="10">
        <name>[2Fe-2S] cluster</name>
        <dbReference type="ChEBI" id="CHEBI:190135"/>
    </cofactor>
</comment>
<dbReference type="PANTHER" id="PTHR43513">
    <property type="entry name" value="DIHYDROOROTATE DEHYDROGENASE B (NAD(+)), ELECTRON TRANSFER SUBUNIT"/>
    <property type="match status" value="1"/>
</dbReference>
<dbReference type="PROSITE" id="PS51384">
    <property type="entry name" value="FAD_FR"/>
    <property type="match status" value="1"/>
</dbReference>
<dbReference type="RefSeq" id="WP_098503763.1">
    <property type="nucleotide sequence ID" value="NZ_PDJQ01000001.1"/>
</dbReference>
<protein>
    <submittedName>
        <fullName evidence="14">Dihydroorotate dehydrogenase electron transfer subunit</fullName>
    </submittedName>
</protein>
<evidence type="ECO:0000256" key="5">
    <source>
        <dbReference type="ARBA" id="ARBA00022723"/>
    </source>
</evidence>
<dbReference type="PIRSF" id="PIRSF006816">
    <property type="entry name" value="Cyc3_hyd_g"/>
    <property type="match status" value="1"/>
</dbReference>
<reference evidence="14 15" key="1">
    <citation type="submission" date="2017-09" db="EMBL/GenBank/DDBJ databases">
        <title>Sequencing the genomes of two abundant thermophiles in Great Basin hot springs: Thermocrinis jamiesonii and novel Chloroflexi Thermoflexus hugenholtzii.</title>
        <authorList>
            <person name="Hedlund B."/>
        </authorList>
    </citation>
    <scope>NUCLEOTIDE SEQUENCE [LARGE SCALE GENOMIC DNA]</scope>
    <source>
        <strain evidence="14 15">G233</strain>
    </source>
</reference>
<keyword evidence="7" id="KW-0249">Electron transport</keyword>
<dbReference type="GO" id="GO:0050660">
    <property type="term" value="F:flavin adenine dinucleotide binding"/>
    <property type="evidence" value="ECO:0007669"/>
    <property type="project" value="InterPro"/>
</dbReference>
<dbReference type="InterPro" id="IPR012165">
    <property type="entry name" value="Cyt_c3_hydrogenase_gsu"/>
</dbReference>
<feature type="binding site" evidence="11">
    <location>
        <begin position="75"/>
        <end position="76"/>
    </location>
    <ligand>
        <name>FAD</name>
        <dbReference type="ChEBI" id="CHEBI:57692"/>
    </ligand>
</feature>
<keyword evidence="15" id="KW-1185">Reference proteome</keyword>
<proteinExistence type="inferred from homology"/>
<organism evidence="14 15">
    <name type="scientific">Tepidiforma thermophila (strain KCTC 52669 / CGMCC 1.13589 / G233)</name>
    <dbReference type="NCBI Taxonomy" id="2761530"/>
    <lineage>
        <taxon>Bacteria</taxon>
        <taxon>Bacillati</taxon>
        <taxon>Chloroflexota</taxon>
        <taxon>Tepidiformia</taxon>
        <taxon>Tepidiformales</taxon>
        <taxon>Tepidiformaceae</taxon>
        <taxon>Tepidiforma</taxon>
    </lineage>
</organism>
<accession>A0A2A9HGX1</accession>
<evidence type="ECO:0000313" key="15">
    <source>
        <dbReference type="Proteomes" id="UP000223071"/>
    </source>
</evidence>
<keyword evidence="2" id="KW-0813">Transport</keyword>
<evidence type="ECO:0000256" key="12">
    <source>
        <dbReference type="PIRSR" id="PIRSR006816-2"/>
    </source>
</evidence>
<dbReference type="AlphaFoldDB" id="A0A2A9HGX1"/>
<dbReference type="SUPFAM" id="SSF52343">
    <property type="entry name" value="Ferredoxin reductase-like, C-terminal NADP-linked domain"/>
    <property type="match status" value="1"/>
</dbReference>
<evidence type="ECO:0000256" key="2">
    <source>
        <dbReference type="ARBA" id="ARBA00022448"/>
    </source>
</evidence>
<evidence type="ECO:0000256" key="11">
    <source>
        <dbReference type="PIRSR" id="PIRSR006816-1"/>
    </source>
</evidence>
<dbReference type="EMBL" id="PDJQ01000001">
    <property type="protein sequence ID" value="PFG74371.1"/>
    <property type="molecule type" value="Genomic_DNA"/>
</dbReference>
<dbReference type="InterPro" id="IPR001433">
    <property type="entry name" value="OxRdtase_FAD/NAD-bd"/>
</dbReference>
<keyword evidence="6 11" id="KW-0274">FAD</keyword>
<dbReference type="Gene3D" id="2.40.30.10">
    <property type="entry name" value="Translation factors"/>
    <property type="match status" value="1"/>
</dbReference>
<dbReference type="Gene3D" id="3.40.50.80">
    <property type="entry name" value="Nucleotide-binding domain of ferredoxin-NADP reductase (FNR) module"/>
    <property type="match status" value="1"/>
</dbReference>
<feature type="binding site" evidence="12">
    <location>
        <position position="226"/>
    </location>
    <ligand>
        <name>[2Fe-2S] cluster</name>
        <dbReference type="ChEBI" id="CHEBI:190135"/>
    </ligand>
</feature>
<dbReference type="GO" id="GO:0046872">
    <property type="term" value="F:metal ion binding"/>
    <property type="evidence" value="ECO:0007669"/>
    <property type="project" value="UniProtKB-KW"/>
</dbReference>
<dbReference type="InterPro" id="IPR039261">
    <property type="entry name" value="FNR_nucleotide-bd"/>
</dbReference>
<sequence>MQIDDAVILETRPAWEGAWITWFHSPALARSVQPGQFVMVHCSAERTDPMFARAFSYYRVDGDRFALCYAVVGRGTRWLSERPPGTVVRAYGPLGNGLRLPGASSNLLLIGGGAGIAPLVDTAYRAVAAGHHVVAMMGARSAAHLLPASEWPREVEYVVVTEDGSAGPKGYVTEHLGKYQEWANRIYACGPNPMFQALADVLRGNGRRQSPEILMEENMPCGWGMCYGCAIFTKRGVRLCCKDGPRFNLFDVF</sequence>
<dbReference type="InterPro" id="IPR050353">
    <property type="entry name" value="PyrK_electron_transfer"/>
</dbReference>
<evidence type="ECO:0000313" key="14">
    <source>
        <dbReference type="EMBL" id="PFG74371.1"/>
    </source>
</evidence>
<evidence type="ECO:0000256" key="1">
    <source>
        <dbReference type="ARBA" id="ARBA00006422"/>
    </source>
</evidence>
<dbReference type="InterPro" id="IPR019480">
    <property type="entry name" value="Dihydroorotate_DH_Fe-S-bd"/>
</dbReference>
<name>A0A2A9HGX1_TEPT2</name>
<dbReference type="InterPro" id="IPR017938">
    <property type="entry name" value="Riboflavin_synthase-like_b-brl"/>
</dbReference>
<keyword evidence="9 12" id="KW-0411">Iron-sulfur</keyword>
<feature type="binding site" evidence="12">
    <location>
        <position position="229"/>
    </location>
    <ligand>
        <name>[2Fe-2S] cluster</name>
        <dbReference type="ChEBI" id="CHEBI:190135"/>
    </ligand>
</feature>
<dbReference type="GO" id="GO:0051537">
    <property type="term" value="F:2 iron, 2 sulfur cluster binding"/>
    <property type="evidence" value="ECO:0007669"/>
    <property type="project" value="UniProtKB-KW"/>
</dbReference>
<evidence type="ECO:0000256" key="7">
    <source>
        <dbReference type="ARBA" id="ARBA00022982"/>
    </source>
</evidence>
<keyword evidence="5 12" id="KW-0479">Metal-binding</keyword>
<evidence type="ECO:0000256" key="6">
    <source>
        <dbReference type="ARBA" id="ARBA00022827"/>
    </source>
</evidence>
<comment type="cofactor">
    <cofactor evidence="12">
        <name>[2Fe-2S] cluster</name>
        <dbReference type="ChEBI" id="CHEBI:190135"/>
    </cofactor>
    <text evidence="12">Binds 1 [2Fe-2S] cluster per subunit.</text>
</comment>
<dbReference type="Pfam" id="PF00175">
    <property type="entry name" value="NAD_binding_1"/>
    <property type="match status" value="1"/>
</dbReference>
<gene>
    <name evidence="14" type="ORF">A9A59_1593</name>
</gene>
<feature type="binding site" evidence="11">
    <location>
        <begin position="53"/>
        <end position="56"/>
    </location>
    <ligand>
        <name>FAD</name>
        <dbReference type="ChEBI" id="CHEBI:57692"/>
    </ligand>
</feature>
<dbReference type="Pfam" id="PF10418">
    <property type="entry name" value="DHODB_Fe-S_bind"/>
    <property type="match status" value="1"/>
</dbReference>
<keyword evidence="8 12" id="KW-0408">Iron</keyword>
<keyword evidence="3 11" id="KW-0285">Flavoprotein</keyword>
<evidence type="ECO:0000256" key="8">
    <source>
        <dbReference type="ARBA" id="ARBA00023004"/>
    </source>
</evidence>
<dbReference type="PANTHER" id="PTHR43513:SF3">
    <property type="entry name" value="DIHYDROOROTATE DEHYDROGENASE B (NAD(+)), ELECTRON TRANSFER SUBUNIT-RELATED"/>
    <property type="match status" value="1"/>
</dbReference>
<feature type="binding site" evidence="12">
    <location>
        <position position="221"/>
    </location>
    <ligand>
        <name>[2Fe-2S] cluster</name>
        <dbReference type="ChEBI" id="CHEBI:190135"/>
    </ligand>
</feature>
<dbReference type="Gene3D" id="2.10.240.10">
    <property type="entry name" value="Dihydroorotate dehydrogenase, electron transfer subunit"/>
    <property type="match status" value="1"/>
</dbReference>
<comment type="similarity">
    <text evidence="1">Belongs to the PyrK family.</text>
</comment>
<dbReference type="GO" id="GO:0016491">
    <property type="term" value="F:oxidoreductase activity"/>
    <property type="evidence" value="ECO:0007669"/>
    <property type="project" value="InterPro"/>
</dbReference>
<evidence type="ECO:0000259" key="13">
    <source>
        <dbReference type="PROSITE" id="PS51384"/>
    </source>
</evidence>
<dbReference type="InterPro" id="IPR037117">
    <property type="entry name" value="Dihydroorotate_DH_ele_sf"/>
</dbReference>